<name>A0A8J6TT69_9FLAO</name>
<evidence type="ECO:0000313" key="2">
    <source>
        <dbReference type="EMBL" id="MBC9812414.1"/>
    </source>
</evidence>
<evidence type="ECO:0000256" key="1">
    <source>
        <dbReference type="SAM" id="Phobius"/>
    </source>
</evidence>
<proteinExistence type="predicted"/>
<keyword evidence="1" id="KW-0812">Transmembrane</keyword>
<comment type="caution">
    <text evidence="2">The sequence shown here is derived from an EMBL/GenBank/DDBJ whole genome shotgun (WGS) entry which is preliminary data.</text>
</comment>
<organism evidence="2 3">
    <name type="scientific">Taishania pollutisoli</name>
    <dbReference type="NCBI Taxonomy" id="2766479"/>
    <lineage>
        <taxon>Bacteria</taxon>
        <taxon>Pseudomonadati</taxon>
        <taxon>Bacteroidota</taxon>
        <taxon>Flavobacteriia</taxon>
        <taxon>Flavobacteriales</taxon>
        <taxon>Crocinitomicaceae</taxon>
        <taxon>Taishania</taxon>
    </lineage>
</organism>
<keyword evidence="1" id="KW-1133">Transmembrane helix</keyword>
<accession>A0A8J6TT69</accession>
<dbReference type="Proteomes" id="UP000652681">
    <property type="component" value="Unassembled WGS sequence"/>
</dbReference>
<keyword evidence="3" id="KW-1185">Reference proteome</keyword>
<dbReference type="Pfam" id="PF11297">
    <property type="entry name" value="DUF3098"/>
    <property type="match status" value="1"/>
</dbReference>
<protein>
    <submittedName>
        <fullName evidence="2">DUF3098 domain-containing protein</fullName>
    </submittedName>
</protein>
<feature type="transmembrane region" description="Helical" evidence="1">
    <location>
        <begin position="59"/>
        <end position="78"/>
    </location>
</feature>
<dbReference type="RefSeq" id="WP_163489789.1">
    <property type="nucleotide sequence ID" value="NZ_JACVEL010000004.1"/>
</dbReference>
<reference evidence="2" key="1">
    <citation type="submission" date="2020-09" db="EMBL/GenBank/DDBJ databases">
        <title>Taishania pollutisoli gen. nov., sp. nov., Isolated from Tetrabromobisphenol A-Contaminated Soil.</title>
        <authorList>
            <person name="Chen Q."/>
        </authorList>
    </citation>
    <scope>NUCLEOTIDE SEQUENCE</scope>
    <source>
        <strain evidence="2">CZZ-1</strain>
    </source>
</reference>
<sequence length="90" mass="10131">MSEKKTNEVNFHFGFRKENYKLLLIGLAINVIGFLLMIGGGSDDPNVFKEKELFSTTRLTISPILIIGGYVVMIYAIMKKNKSVQSNSEE</sequence>
<feature type="transmembrane region" description="Helical" evidence="1">
    <location>
        <begin position="20"/>
        <end position="39"/>
    </location>
</feature>
<evidence type="ECO:0000313" key="3">
    <source>
        <dbReference type="Proteomes" id="UP000652681"/>
    </source>
</evidence>
<gene>
    <name evidence="2" type="ORF">H9Y05_08000</name>
</gene>
<keyword evidence="1" id="KW-0472">Membrane</keyword>
<dbReference type="EMBL" id="JACVEL010000004">
    <property type="protein sequence ID" value="MBC9812414.1"/>
    <property type="molecule type" value="Genomic_DNA"/>
</dbReference>
<dbReference type="InterPro" id="IPR021448">
    <property type="entry name" value="DUF3098"/>
</dbReference>
<dbReference type="AlphaFoldDB" id="A0A8J6TT69"/>